<dbReference type="EMBL" id="GAMD01002028">
    <property type="protein sequence ID" value="JAA99562.1"/>
    <property type="molecule type" value="mRNA"/>
</dbReference>
<organism evidence="2">
    <name type="scientific">Anopheles aquasalis</name>
    <name type="common">Malaria mosquito</name>
    <dbReference type="NCBI Taxonomy" id="42839"/>
    <lineage>
        <taxon>Eukaryota</taxon>
        <taxon>Metazoa</taxon>
        <taxon>Ecdysozoa</taxon>
        <taxon>Arthropoda</taxon>
        <taxon>Hexapoda</taxon>
        <taxon>Insecta</taxon>
        <taxon>Pterygota</taxon>
        <taxon>Neoptera</taxon>
        <taxon>Endopterygota</taxon>
        <taxon>Diptera</taxon>
        <taxon>Nematocera</taxon>
        <taxon>Culicoidea</taxon>
        <taxon>Culicidae</taxon>
        <taxon>Anophelinae</taxon>
        <taxon>Anopheles</taxon>
    </lineage>
</organism>
<feature type="compositionally biased region" description="Basic and acidic residues" evidence="1">
    <location>
        <begin position="144"/>
        <end position="156"/>
    </location>
</feature>
<dbReference type="VEuPathDB" id="VectorBase:AAQUA_003408"/>
<feature type="compositionally biased region" description="Polar residues" evidence="1">
    <location>
        <begin position="184"/>
        <end position="193"/>
    </location>
</feature>
<accession>T1E9A0</accession>
<name>T1E9A0_ANOAQ</name>
<feature type="region of interest" description="Disordered" evidence="1">
    <location>
        <begin position="299"/>
        <end position="322"/>
    </location>
</feature>
<dbReference type="AlphaFoldDB" id="T1E9A0"/>
<feature type="compositionally biased region" description="Acidic residues" evidence="1">
    <location>
        <begin position="157"/>
        <end position="168"/>
    </location>
</feature>
<evidence type="ECO:0000256" key="1">
    <source>
        <dbReference type="SAM" id="MobiDB-lite"/>
    </source>
</evidence>
<feature type="region of interest" description="Disordered" evidence="1">
    <location>
        <begin position="129"/>
        <end position="261"/>
    </location>
</feature>
<feature type="non-terminal residue" evidence="2">
    <location>
        <position position="330"/>
    </location>
</feature>
<evidence type="ECO:0000313" key="2">
    <source>
        <dbReference type="EMBL" id="JAA99562.1"/>
    </source>
</evidence>
<feature type="compositionally biased region" description="Basic and acidic residues" evidence="1">
    <location>
        <begin position="230"/>
        <end position="240"/>
    </location>
</feature>
<protein>
    <submittedName>
        <fullName evidence="2">Putative nucleolar serine-rich protein</fullName>
    </submittedName>
</protein>
<feature type="compositionally biased region" description="Low complexity" evidence="1">
    <location>
        <begin position="312"/>
        <end position="322"/>
    </location>
</feature>
<feature type="compositionally biased region" description="Polar residues" evidence="1">
    <location>
        <begin position="17"/>
        <end position="29"/>
    </location>
</feature>
<feature type="compositionally biased region" description="Low complexity" evidence="1">
    <location>
        <begin position="38"/>
        <end position="54"/>
    </location>
</feature>
<feature type="compositionally biased region" description="Gly residues" evidence="1">
    <location>
        <begin position="1"/>
        <end position="14"/>
    </location>
</feature>
<feature type="compositionally biased region" description="Basic and acidic residues" evidence="1">
    <location>
        <begin position="55"/>
        <end position="81"/>
    </location>
</feature>
<feature type="compositionally biased region" description="Acidic residues" evidence="1">
    <location>
        <begin position="195"/>
        <end position="208"/>
    </location>
</feature>
<sequence length="330" mass="33291">AAGASGEGSSGGASGSTQDTSIPDPSDTSIFIDLPRATTSKPTTTTTTTTTPSPEKGEKRKDSDKEDKERKERKDSNEKLKPIAGRLPKGLGGHDALAGPSSSSAAAVSAVENNCPNFSVYSSETLHYAKGTVDGSQPYDPLDSEQRTDERTRGDRDEDLVQLDDDDPLGQSAASGGAAENGRDTITTTSRDGNSGEEEEEAEAEETQQEAAVDDGTPARDEFDSESDDELKKIEADSNRGLDGQNRSAGRSDGGGLEALTPPLTTSLVAALGASGAAMAAASAMATANFGPPMGLGVSSSSNGGSGGASGDAGAAGAAGSAPRVMMIVA</sequence>
<reference evidence="2" key="1">
    <citation type="submission" date="2013-07" db="EMBL/GenBank/DDBJ databases">
        <title>Transcriptome sequencing and developmental regulation of gene expression in Anopheles aquasalis.</title>
        <authorList>
            <consortium name="Brazilian Malaria Network (MCT/CNPq/MS/SCTIE/DECIT/PRONEX 555648/2009-5) and Research Network on Bioactive Molecules from Arthropod Vectors (NAP-MOBIARVE"/>
            <consortium name="University of Sao Paulo)"/>
            <person name="Marinotti O."/>
            <person name="Ribeiro J.M.C."/>
            <person name="Costa-da-Silva A.L."/>
            <person name="Silva M.C.P."/>
            <person name="Lopes A.R."/>
            <person name="Barros M.S."/>
            <person name="Sa-Nunes A."/>
            <person name="Konjin B.B."/>
            <person name="Carvalho E."/>
            <person name="Suesdek L."/>
            <person name="Silva-Neto M.A.C."/>
            <person name="Capurro M.L."/>
        </authorList>
    </citation>
    <scope>NUCLEOTIDE SEQUENCE</scope>
    <source>
        <tissue evidence="2">Whole body</tissue>
    </source>
</reference>
<proteinExistence type="evidence at transcript level"/>
<feature type="region of interest" description="Disordered" evidence="1">
    <location>
        <begin position="1"/>
        <end position="108"/>
    </location>
</feature>
<feature type="non-terminal residue" evidence="2">
    <location>
        <position position="1"/>
    </location>
</feature>